<accession>A0A975K8V7</accession>
<protein>
    <submittedName>
        <fullName evidence="4">MmgE/PrpD family protein</fullName>
    </submittedName>
</protein>
<dbReference type="Pfam" id="PF19305">
    <property type="entry name" value="MmgE_PrpD_C"/>
    <property type="match status" value="1"/>
</dbReference>
<reference evidence="4" key="1">
    <citation type="submission" date="2021-04" db="EMBL/GenBank/DDBJ databases">
        <title>Isolation of p-tert-butylphenol degrading bacteria Sphingobium phenoxybenzoativorans Tas13 from active sludge.</title>
        <authorList>
            <person name="Li Y."/>
        </authorList>
    </citation>
    <scope>NUCLEOTIDE SEQUENCE</scope>
    <source>
        <strain evidence="4">Tas13</strain>
    </source>
</reference>
<keyword evidence="5" id="KW-1185">Reference proteome</keyword>
<feature type="domain" description="MmgE/PrpD C-terminal" evidence="3">
    <location>
        <begin position="272"/>
        <end position="442"/>
    </location>
</feature>
<organism evidence="4 5">
    <name type="scientific">Sphingobium phenoxybenzoativorans</name>
    <dbReference type="NCBI Taxonomy" id="1592790"/>
    <lineage>
        <taxon>Bacteria</taxon>
        <taxon>Pseudomonadati</taxon>
        <taxon>Pseudomonadota</taxon>
        <taxon>Alphaproteobacteria</taxon>
        <taxon>Sphingomonadales</taxon>
        <taxon>Sphingomonadaceae</taxon>
        <taxon>Sphingobium</taxon>
    </lineage>
</organism>
<dbReference type="InterPro" id="IPR042188">
    <property type="entry name" value="MmgE/PrpD_sf_2"/>
</dbReference>
<gene>
    <name evidence="4" type="ORF">KFK14_05890</name>
</gene>
<evidence type="ECO:0000259" key="3">
    <source>
        <dbReference type="Pfam" id="PF19305"/>
    </source>
</evidence>
<proteinExistence type="inferred from homology"/>
<dbReference type="PANTHER" id="PTHR16943:SF8">
    <property type="entry name" value="2-METHYLCITRATE DEHYDRATASE"/>
    <property type="match status" value="1"/>
</dbReference>
<dbReference type="KEGG" id="spph:KFK14_05890"/>
<dbReference type="EMBL" id="CP073910">
    <property type="protein sequence ID" value="QUT06960.1"/>
    <property type="molecule type" value="Genomic_DNA"/>
</dbReference>
<dbReference type="Pfam" id="PF03972">
    <property type="entry name" value="MmgE_PrpD_N"/>
    <property type="match status" value="1"/>
</dbReference>
<sequence>MTGASQKLSDWVRNLRFDDLPEDVVTATRLRVLDVIGLSIAGGQRPFGRSVRQSASSLYPGNDARLWGTNGAASMLGAAFVNGALSQALEFDDTHNESIVHMSSPAVAAALALGDRLDASGRDAILAVAIGNEISCRVGSLAPGQFHKRGFHPSGLFAPFGVSWLASKMLGLDERQMICAAGITGSFAAGLIQCWVDGTHSKFLHPGWAAQSGIAAATMAGSGVTGPLEVLEGRFGLYASHLQDSNVTPDWNRLTDGLGDTWESRNASFKPFPAAHVIHPYISALLRLRERHGLLPEHIRKIRCDVAPYIVGIVCEPQSEKLRPLTDSHGRVSLQYTLAEALVRGKLGKQGYQADALRDETILGLAQRVEYRVDPSLPGPEQFKGVVAVELTDGTIVEEIEEHNRGSFQNPMTTQEIVAKFTENVDGTLSGEQAASIVDAALSLDRLDSIAHLTGLTVTDHD</sequence>
<dbReference type="Gene3D" id="1.10.4100.10">
    <property type="entry name" value="2-methylcitrate dehydratase PrpD"/>
    <property type="match status" value="1"/>
</dbReference>
<dbReference type="InterPro" id="IPR005656">
    <property type="entry name" value="MmgE_PrpD"/>
</dbReference>
<evidence type="ECO:0000259" key="2">
    <source>
        <dbReference type="Pfam" id="PF03972"/>
    </source>
</evidence>
<feature type="domain" description="MmgE/PrpD N-terminal" evidence="2">
    <location>
        <begin position="6"/>
        <end position="247"/>
    </location>
</feature>
<dbReference type="PANTHER" id="PTHR16943">
    <property type="entry name" value="2-METHYLCITRATE DEHYDRATASE-RELATED"/>
    <property type="match status" value="1"/>
</dbReference>
<dbReference type="SUPFAM" id="SSF103378">
    <property type="entry name" value="2-methylcitrate dehydratase PrpD"/>
    <property type="match status" value="1"/>
</dbReference>
<evidence type="ECO:0000256" key="1">
    <source>
        <dbReference type="ARBA" id="ARBA00006174"/>
    </source>
</evidence>
<dbReference type="RefSeq" id="WP_212610206.1">
    <property type="nucleotide sequence ID" value="NZ_CP073910.1"/>
</dbReference>
<dbReference type="Proteomes" id="UP000681425">
    <property type="component" value="Chromosome"/>
</dbReference>
<dbReference type="Gene3D" id="3.30.1330.120">
    <property type="entry name" value="2-methylcitrate dehydratase PrpD"/>
    <property type="match status" value="1"/>
</dbReference>
<dbReference type="GO" id="GO:0016829">
    <property type="term" value="F:lyase activity"/>
    <property type="evidence" value="ECO:0007669"/>
    <property type="project" value="InterPro"/>
</dbReference>
<evidence type="ECO:0000313" key="4">
    <source>
        <dbReference type="EMBL" id="QUT06960.1"/>
    </source>
</evidence>
<name>A0A975K8V7_9SPHN</name>
<dbReference type="InterPro" id="IPR045336">
    <property type="entry name" value="MmgE_PrpD_N"/>
</dbReference>
<evidence type="ECO:0000313" key="5">
    <source>
        <dbReference type="Proteomes" id="UP000681425"/>
    </source>
</evidence>
<dbReference type="InterPro" id="IPR036148">
    <property type="entry name" value="MmgE/PrpD_sf"/>
</dbReference>
<comment type="similarity">
    <text evidence="1">Belongs to the PrpD family.</text>
</comment>
<dbReference type="AlphaFoldDB" id="A0A975K8V7"/>
<dbReference type="InterPro" id="IPR042183">
    <property type="entry name" value="MmgE/PrpD_sf_1"/>
</dbReference>
<dbReference type="InterPro" id="IPR045337">
    <property type="entry name" value="MmgE_PrpD_C"/>
</dbReference>